<comment type="caution">
    <text evidence="1">The sequence shown here is derived from an EMBL/GenBank/DDBJ whole genome shotgun (WGS) entry which is preliminary data.</text>
</comment>
<dbReference type="RefSeq" id="WP_422865405.1">
    <property type="nucleotide sequence ID" value="NZ_JAMSKV010000018.1"/>
</dbReference>
<proteinExistence type="predicted"/>
<accession>A0ABT1WBV9</accession>
<dbReference type="EMBL" id="JAMSKV010000018">
    <property type="protein sequence ID" value="MCQ8279915.1"/>
    <property type="molecule type" value="Genomic_DNA"/>
</dbReference>
<evidence type="ECO:0000313" key="2">
    <source>
        <dbReference type="Proteomes" id="UP001524587"/>
    </source>
</evidence>
<protein>
    <submittedName>
        <fullName evidence="1">Uncharacterized protein</fullName>
    </submittedName>
</protein>
<name>A0ABT1WBV9_9PROT</name>
<dbReference type="Proteomes" id="UP001524587">
    <property type="component" value="Unassembled WGS sequence"/>
</dbReference>
<evidence type="ECO:0000313" key="1">
    <source>
        <dbReference type="EMBL" id="MCQ8279915.1"/>
    </source>
</evidence>
<reference evidence="1 2" key="1">
    <citation type="submission" date="2022-06" db="EMBL/GenBank/DDBJ databases">
        <title>Endosaccharibacter gen. nov., sp. nov., endophytic bacteria isolated from sugarcane.</title>
        <authorList>
            <person name="Pitiwittayakul N."/>
            <person name="Yukphan P."/>
            <person name="Charoenyingcharoen P."/>
            <person name="Tanasupawat S."/>
        </authorList>
    </citation>
    <scope>NUCLEOTIDE SEQUENCE [LARGE SCALE GENOMIC DNA]</scope>
    <source>
        <strain evidence="1 2">KSS8</strain>
    </source>
</reference>
<organism evidence="1 2">
    <name type="scientific">Endosaccharibacter trunci</name>
    <dbReference type="NCBI Taxonomy" id="2812733"/>
    <lineage>
        <taxon>Bacteria</taxon>
        <taxon>Pseudomonadati</taxon>
        <taxon>Pseudomonadota</taxon>
        <taxon>Alphaproteobacteria</taxon>
        <taxon>Acetobacterales</taxon>
        <taxon>Acetobacteraceae</taxon>
        <taxon>Endosaccharibacter</taxon>
    </lineage>
</organism>
<sequence>MEDLGIAMQMAAPVSLWQAWEQARESFERAGGFGAARIALQSYEADLWRDRSRDRLADLAPREIGTFFEVGDTLAESLRQMLARGELAGEWFNEDHQPYGWQPFMAGEWEALSIWHAPRRYPRTGMMASVQDYRPRIGQPKNRGWFERVRVGLVSDGVFQRANEPVAETAQGRRRSPGGYAKQDTPLIEEMHRLIQTGVAQGPWQAAGLVVDRASGGGTTESRRKRLCAAYKRQYPGFDGHSG</sequence>
<keyword evidence="2" id="KW-1185">Reference proteome</keyword>
<gene>
    <name evidence="1" type="ORF">NFI95_15845</name>
</gene>